<keyword evidence="6" id="KW-0378">Hydrolase</keyword>
<keyword evidence="2" id="KW-0808">Transferase</keyword>
<dbReference type="FunFam" id="3.10.10.10:FF:000007">
    <property type="entry name" value="Retrovirus-related Pol polyprotein from transposon 17.6-like Protein"/>
    <property type="match status" value="1"/>
</dbReference>
<dbReference type="PANTHER" id="PTHR37984">
    <property type="entry name" value="PROTEIN CBG26694"/>
    <property type="match status" value="1"/>
</dbReference>
<evidence type="ECO:0000256" key="6">
    <source>
        <dbReference type="ARBA" id="ARBA00022801"/>
    </source>
</evidence>
<evidence type="ECO:0000256" key="5">
    <source>
        <dbReference type="ARBA" id="ARBA00022759"/>
    </source>
</evidence>
<feature type="region of interest" description="Disordered" evidence="8">
    <location>
        <begin position="666"/>
        <end position="690"/>
    </location>
</feature>
<dbReference type="PROSITE" id="PS50878">
    <property type="entry name" value="RT_POL"/>
    <property type="match status" value="1"/>
</dbReference>
<accession>A0A164P215</accession>
<dbReference type="GO" id="GO:0003964">
    <property type="term" value="F:RNA-directed DNA polymerase activity"/>
    <property type="evidence" value="ECO:0007669"/>
    <property type="project" value="UniProtKB-KW"/>
</dbReference>
<dbReference type="STRING" id="35525.A0A164P215"/>
<reference evidence="10 11" key="1">
    <citation type="submission" date="2016-03" db="EMBL/GenBank/DDBJ databases">
        <title>EvidentialGene: Evidence-directed Construction of Genes on Genomes.</title>
        <authorList>
            <person name="Gilbert D.G."/>
            <person name="Choi J.-H."/>
            <person name="Mockaitis K."/>
            <person name="Colbourne J."/>
            <person name="Pfrender M."/>
        </authorList>
    </citation>
    <scope>NUCLEOTIDE SEQUENCE [LARGE SCALE GENOMIC DNA]</scope>
    <source>
        <strain evidence="10 11">Xinb3</strain>
        <tissue evidence="10">Complete organism</tissue>
    </source>
</reference>
<dbReference type="AlphaFoldDB" id="A0A164P215"/>
<feature type="domain" description="Reverse transcriptase" evidence="9">
    <location>
        <begin position="241"/>
        <end position="427"/>
    </location>
</feature>
<dbReference type="InterPro" id="IPR043128">
    <property type="entry name" value="Rev_trsase/Diguanyl_cyclase"/>
</dbReference>
<keyword evidence="7" id="KW-0695">RNA-directed DNA polymerase</keyword>
<evidence type="ECO:0000256" key="8">
    <source>
        <dbReference type="SAM" id="MobiDB-lite"/>
    </source>
</evidence>
<dbReference type="OrthoDB" id="10413381at2759"/>
<dbReference type="CDD" id="cd01647">
    <property type="entry name" value="RT_LTR"/>
    <property type="match status" value="1"/>
</dbReference>
<protein>
    <recommendedName>
        <fullName evidence="9">Reverse transcriptase domain-containing protein</fullName>
    </recommendedName>
</protein>
<evidence type="ECO:0000256" key="4">
    <source>
        <dbReference type="ARBA" id="ARBA00022722"/>
    </source>
</evidence>
<evidence type="ECO:0000256" key="3">
    <source>
        <dbReference type="ARBA" id="ARBA00022695"/>
    </source>
</evidence>
<dbReference type="InterPro" id="IPR043502">
    <property type="entry name" value="DNA/RNA_pol_sf"/>
</dbReference>
<evidence type="ECO:0000256" key="2">
    <source>
        <dbReference type="ARBA" id="ARBA00022679"/>
    </source>
</evidence>
<dbReference type="Proteomes" id="UP000076858">
    <property type="component" value="Unassembled WGS sequence"/>
</dbReference>
<dbReference type="Gene3D" id="3.10.10.10">
    <property type="entry name" value="HIV Type 1 Reverse Transcriptase, subunit A, domain 1"/>
    <property type="match status" value="1"/>
</dbReference>
<feature type="compositionally biased region" description="Basic and acidic residues" evidence="8">
    <location>
        <begin position="670"/>
        <end position="681"/>
    </location>
</feature>
<dbReference type="PANTHER" id="PTHR37984:SF5">
    <property type="entry name" value="PROTEIN NYNRIN-LIKE"/>
    <property type="match status" value="1"/>
</dbReference>
<dbReference type="Pfam" id="PF00078">
    <property type="entry name" value="RVT_1"/>
    <property type="match status" value="1"/>
</dbReference>
<evidence type="ECO:0000259" key="9">
    <source>
        <dbReference type="PROSITE" id="PS50878"/>
    </source>
</evidence>
<keyword evidence="4" id="KW-0540">Nuclease</keyword>
<evidence type="ECO:0000313" key="10">
    <source>
        <dbReference type="EMBL" id="KZS06443.1"/>
    </source>
</evidence>
<evidence type="ECO:0000256" key="1">
    <source>
        <dbReference type="ARBA" id="ARBA00022670"/>
    </source>
</evidence>
<dbReference type="InterPro" id="IPR041373">
    <property type="entry name" value="RT_RNaseH"/>
</dbReference>
<dbReference type="EMBL" id="LRGB01002726">
    <property type="protein sequence ID" value="KZS06443.1"/>
    <property type="molecule type" value="Genomic_DNA"/>
</dbReference>
<keyword evidence="11" id="KW-1185">Reference proteome</keyword>
<proteinExistence type="predicted"/>
<evidence type="ECO:0000256" key="7">
    <source>
        <dbReference type="ARBA" id="ARBA00022918"/>
    </source>
</evidence>
<dbReference type="SUPFAM" id="SSF56672">
    <property type="entry name" value="DNA/RNA polymerases"/>
    <property type="match status" value="1"/>
</dbReference>
<comment type="caution">
    <text evidence="10">The sequence shown here is derived from an EMBL/GenBank/DDBJ whole genome shotgun (WGS) entry which is preliminary data.</text>
</comment>
<organism evidence="10 11">
    <name type="scientific">Daphnia magna</name>
    <dbReference type="NCBI Taxonomy" id="35525"/>
    <lineage>
        <taxon>Eukaryota</taxon>
        <taxon>Metazoa</taxon>
        <taxon>Ecdysozoa</taxon>
        <taxon>Arthropoda</taxon>
        <taxon>Crustacea</taxon>
        <taxon>Branchiopoda</taxon>
        <taxon>Diplostraca</taxon>
        <taxon>Cladocera</taxon>
        <taxon>Anomopoda</taxon>
        <taxon>Daphniidae</taxon>
        <taxon>Daphnia</taxon>
    </lineage>
</organism>
<keyword evidence="5" id="KW-0255">Endonuclease</keyword>
<dbReference type="GO" id="GO:0004519">
    <property type="term" value="F:endonuclease activity"/>
    <property type="evidence" value="ECO:0007669"/>
    <property type="project" value="UniProtKB-KW"/>
</dbReference>
<keyword evidence="3" id="KW-0548">Nucleotidyltransferase</keyword>
<dbReference type="InterPro" id="IPR050951">
    <property type="entry name" value="Retrovirus_Pol_polyprotein"/>
</dbReference>
<dbReference type="CDD" id="cd09274">
    <property type="entry name" value="RNase_HI_RT_Ty3"/>
    <property type="match status" value="1"/>
</dbReference>
<dbReference type="Gene3D" id="3.30.70.270">
    <property type="match status" value="1"/>
</dbReference>
<dbReference type="InterPro" id="IPR000477">
    <property type="entry name" value="RT_dom"/>
</dbReference>
<evidence type="ECO:0000313" key="11">
    <source>
        <dbReference type="Proteomes" id="UP000076858"/>
    </source>
</evidence>
<keyword evidence="1" id="KW-0645">Protease</keyword>
<dbReference type="Pfam" id="PF17917">
    <property type="entry name" value="RT_RNaseH"/>
    <property type="match status" value="1"/>
</dbReference>
<sequence>MGRARTSTGDKRNIAEKRNGAVGTALEPLLDNNSYLGRFVTKTGRMLPPIAIVPVKIEATTLNEATWMIETSKQLPRAKEVTAGKVLVSSDQPLGQVLMVNLTNRHAYLREGTVWRQMEAVEPSIVAVDEGGTPDFLGDYVGEDSAESISDSYATPRVTSILHQAFRAQVPSTLPPADVEKMVELLQEFDTSFALKEGELGVCKIVEHRINTGTATPVHQSPYKSAWKDRAIVQKQVDEMLSRSVIERSTSPWASPVVLVKKKDGSWRFCVNYSRLNAISVKDVYPLPMIEETLSRMGNASIFSTLDLESGYWQVPLNEEDKVKTAFVTPDGLFQFLVMPFGLASAPGTFQRMMDLDLTGLRWTICLVYLDDIIIYAAGAEEHLVRVRHVLTALRKVGLQINFPSPSTLCKPSEQLMCVRSFVGFCSYYCRFIPQFAHTAKPLTDMLKKGGCFMWEESQEVSFGLMKQALVSAATFPIPILQGFSRYTLTPKITVYESNYSITEKECLALVWAVKKFRSYILGMDTLVLTDHHALCWLLTKKDLAGRLARWSLHSSGSILHFKYVSRLKVLNLSSRGTIILNLDDFLLEIFFNVLTTHFHTCCDGVYHLFASFKRHWNKCHPETTTVRQNAAAVQIINDKASDPASIKDVVVASSNTTDDVRAGLEQSSAEDRHDFDHEQQPQHSGQQNLVPSHRKIESLLFTPGAAFSEFEWEAGLLLILRQRYFLTYEALLFVSESIHELYSRNMAIVQEKLAALLSTEVTSSTEFKAAFLRINQEEQLTRHRLEKIWTNFFPTIMPKSVILDQDEPLYEWIKDEKLGQILDEVFDTGYVVPFLESLQQFLSVKEVNSAVL</sequence>
<gene>
    <name evidence="10" type="ORF">APZ42_030094</name>
</gene>
<name>A0A164P215_9CRUS</name>
<dbReference type="GO" id="GO:0008233">
    <property type="term" value="F:peptidase activity"/>
    <property type="evidence" value="ECO:0007669"/>
    <property type="project" value="UniProtKB-KW"/>
</dbReference>
<dbReference type="GO" id="GO:0006508">
    <property type="term" value="P:proteolysis"/>
    <property type="evidence" value="ECO:0007669"/>
    <property type="project" value="UniProtKB-KW"/>
</dbReference>